<evidence type="ECO:0000256" key="5">
    <source>
        <dbReference type="ARBA" id="ARBA00023136"/>
    </source>
</evidence>
<dbReference type="GO" id="GO:0005783">
    <property type="term" value="C:endoplasmic reticulum"/>
    <property type="evidence" value="ECO:0007669"/>
    <property type="project" value="TreeGrafter"/>
</dbReference>
<evidence type="ECO:0008006" key="11">
    <source>
        <dbReference type="Google" id="ProtNLM"/>
    </source>
</evidence>
<evidence type="ECO:0000256" key="2">
    <source>
        <dbReference type="ARBA" id="ARBA00009457"/>
    </source>
</evidence>
<dbReference type="OrthoDB" id="340608at2759"/>
<dbReference type="PIRSF" id="PIRSF015840">
    <property type="entry name" value="DUF284_TM_euk"/>
    <property type="match status" value="1"/>
</dbReference>
<dbReference type="AlphaFoldDB" id="A0A0N0NKD8"/>
<evidence type="ECO:0000256" key="8">
    <source>
        <dbReference type="SAM" id="Phobius"/>
    </source>
</evidence>
<dbReference type="EMBL" id="LFJN01000021">
    <property type="protein sequence ID" value="KPI37918.1"/>
    <property type="molecule type" value="Genomic_DNA"/>
</dbReference>
<proteinExistence type="inferred from homology"/>
<feature type="transmembrane region" description="Helical" evidence="8">
    <location>
        <begin position="354"/>
        <end position="379"/>
    </location>
</feature>
<feature type="compositionally biased region" description="Basic residues" evidence="7">
    <location>
        <begin position="21"/>
        <end position="32"/>
    </location>
</feature>
<feature type="transmembrane region" description="Helical" evidence="8">
    <location>
        <begin position="54"/>
        <end position="76"/>
    </location>
</feature>
<comment type="subcellular location">
    <subcellularLocation>
        <location evidence="1">Membrane</location>
        <topology evidence="1">Multi-pass membrane protein</topology>
    </subcellularLocation>
</comment>
<evidence type="ECO:0000256" key="7">
    <source>
        <dbReference type="SAM" id="MobiDB-lite"/>
    </source>
</evidence>
<organism evidence="9 10">
    <name type="scientific">Cyphellophora attinorum</name>
    <dbReference type="NCBI Taxonomy" id="1664694"/>
    <lineage>
        <taxon>Eukaryota</taxon>
        <taxon>Fungi</taxon>
        <taxon>Dikarya</taxon>
        <taxon>Ascomycota</taxon>
        <taxon>Pezizomycotina</taxon>
        <taxon>Eurotiomycetes</taxon>
        <taxon>Chaetothyriomycetidae</taxon>
        <taxon>Chaetothyriales</taxon>
        <taxon>Cyphellophoraceae</taxon>
        <taxon>Cyphellophora</taxon>
    </lineage>
</organism>
<name>A0A0N0NKD8_9EURO</name>
<dbReference type="GO" id="GO:0005886">
    <property type="term" value="C:plasma membrane"/>
    <property type="evidence" value="ECO:0007669"/>
    <property type="project" value="TreeGrafter"/>
</dbReference>
<evidence type="ECO:0000313" key="10">
    <source>
        <dbReference type="Proteomes" id="UP000038010"/>
    </source>
</evidence>
<keyword evidence="3 8" id="KW-0812">Transmembrane</keyword>
<dbReference type="PANTHER" id="PTHR10926">
    <property type="entry name" value="CELL CYCLE CONTROL PROTEIN 50"/>
    <property type="match status" value="1"/>
</dbReference>
<keyword evidence="5 6" id="KW-0472">Membrane</keyword>
<evidence type="ECO:0000313" key="9">
    <source>
        <dbReference type="EMBL" id="KPI37918.1"/>
    </source>
</evidence>
<evidence type="ECO:0000256" key="6">
    <source>
        <dbReference type="PIRNR" id="PIRNR015840"/>
    </source>
</evidence>
<dbReference type="GeneID" id="28735053"/>
<evidence type="ECO:0000256" key="3">
    <source>
        <dbReference type="ARBA" id="ARBA00022692"/>
    </source>
</evidence>
<gene>
    <name evidence="9" type="ORF">AB675_3146</name>
</gene>
<dbReference type="Proteomes" id="UP000038010">
    <property type="component" value="Unassembled WGS sequence"/>
</dbReference>
<feature type="region of interest" description="Disordered" evidence="7">
    <location>
        <begin position="1"/>
        <end position="37"/>
    </location>
</feature>
<accession>A0A0N0NKD8</accession>
<keyword evidence="4 8" id="KW-1133">Transmembrane helix</keyword>
<comment type="similarity">
    <text evidence="2 6">Belongs to the CDC50/LEM3 family.</text>
</comment>
<keyword evidence="10" id="KW-1185">Reference proteome</keyword>
<dbReference type="RefSeq" id="XP_017997881.1">
    <property type="nucleotide sequence ID" value="XM_018143173.1"/>
</dbReference>
<reference evidence="9 10" key="1">
    <citation type="submission" date="2015-06" db="EMBL/GenBank/DDBJ databases">
        <title>Draft genome of the ant-associated black yeast Phialophora attae CBS 131958.</title>
        <authorList>
            <person name="Moreno L.F."/>
            <person name="Stielow B.J."/>
            <person name="de Hoog S."/>
            <person name="Vicente V.A."/>
            <person name="Weiss V.A."/>
            <person name="de Vries M."/>
            <person name="Cruz L.M."/>
            <person name="Souza E.M."/>
        </authorList>
    </citation>
    <scope>NUCLEOTIDE SEQUENCE [LARGE SCALE GENOMIC DNA]</scope>
    <source>
        <strain evidence="9 10">CBS 131958</strain>
    </source>
</reference>
<comment type="caution">
    <text evidence="9">The sequence shown here is derived from an EMBL/GenBank/DDBJ whole genome shotgun (WGS) entry which is preliminary data.</text>
</comment>
<dbReference type="InterPro" id="IPR005045">
    <property type="entry name" value="CDC50/LEM3_fam"/>
</dbReference>
<evidence type="ECO:0000256" key="4">
    <source>
        <dbReference type="ARBA" id="ARBA00022989"/>
    </source>
</evidence>
<dbReference type="PANTHER" id="PTHR10926:SF0">
    <property type="entry name" value="CDC50, ISOFORM A"/>
    <property type="match status" value="1"/>
</dbReference>
<dbReference type="STRING" id="1664694.A0A0N0NKD8"/>
<evidence type="ECO:0000256" key="1">
    <source>
        <dbReference type="ARBA" id="ARBA00004141"/>
    </source>
</evidence>
<dbReference type="Pfam" id="PF03381">
    <property type="entry name" value="CDC50"/>
    <property type="match status" value="1"/>
</dbReference>
<sequence length="417" mass="46939">MSNTVTHTDSIEQEEHDVEQKHKHQKKPKSRRPPNTAFRQQRLKAWQPILTPKTVLPIFFLVGVIFAPIGGLLLWASETVQSIKIDYTDCNTTATTEFQQIPSDKVETSFSSSNSPARPQWKREVANVRPPYSVRNISNTPVCTLQFSIPNDIGPPVYLYYVMTNFYQNHRRYVRSLDTSQLRGDAISKSSIDSSACDPLRSRDDKPIYPCGLIANSMFNDTINSPVFNNEANEEDPSVFEMTNRSIAWDSDAELYTKTDYANGDAVPPPYWLERYPNYDEGYPDLSTYEEFQVWMRTAGLPTFSKLALRNDNDVMRAGIYTMRIYDYFPAHLYDGTKSILISTRTVVGGKNSFLGIAYVVIGGLCIVIGLVFTAAHLIKPRRLGDHTYLSWNNSDLPATATTTGREPRPGASSGGA</sequence>
<dbReference type="GO" id="GO:0045332">
    <property type="term" value="P:phospholipid translocation"/>
    <property type="evidence" value="ECO:0007669"/>
    <property type="project" value="UniProtKB-UniRule"/>
</dbReference>
<dbReference type="GO" id="GO:0005794">
    <property type="term" value="C:Golgi apparatus"/>
    <property type="evidence" value="ECO:0007669"/>
    <property type="project" value="TreeGrafter"/>
</dbReference>
<dbReference type="VEuPathDB" id="FungiDB:AB675_3146"/>
<protein>
    <recommendedName>
        <fullName evidence="11">Meiotically up-regulated gene 89 protein</fullName>
    </recommendedName>
</protein>